<comment type="caution">
    <text evidence="9">The sequence shown here is derived from an EMBL/GenBank/DDBJ whole genome shotgun (WGS) entry which is preliminary data.</text>
</comment>
<evidence type="ECO:0000313" key="9">
    <source>
        <dbReference type="EMBL" id="MFD2840526.1"/>
    </source>
</evidence>
<protein>
    <recommendedName>
        <fullName evidence="3">beta-galactosidase</fullName>
        <ecNumber evidence="3">3.2.1.23</ecNumber>
    </recommendedName>
</protein>
<evidence type="ECO:0000256" key="5">
    <source>
        <dbReference type="ARBA" id="ARBA00023295"/>
    </source>
</evidence>
<feature type="domain" description="Glycoside hydrolase family 42 N-terminal" evidence="6">
    <location>
        <begin position="17"/>
        <end position="385"/>
    </location>
</feature>
<dbReference type="Pfam" id="PF08532">
    <property type="entry name" value="Glyco_hydro_42M"/>
    <property type="match status" value="1"/>
</dbReference>
<dbReference type="Pfam" id="PF02449">
    <property type="entry name" value="Glyco_hydro_42"/>
    <property type="match status" value="1"/>
</dbReference>
<feature type="domain" description="Beta-galactosidase C-terminal" evidence="8">
    <location>
        <begin position="710"/>
        <end position="759"/>
    </location>
</feature>
<dbReference type="InterPro" id="IPR013529">
    <property type="entry name" value="Glyco_hydro_42_N"/>
</dbReference>
<dbReference type="Gene3D" id="3.40.50.880">
    <property type="match status" value="1"/>
</dbReference>
<evidence type="ECO:0000256" key="3">
    <source>
        <dbReference type="ARBA" id="ARBA00012756"/>
    </source>
</evidence>
<evidence type="ECO:0000259" key="7">
    <source>
        <dbReference type="Pfam" id="PF08532"/>
    </source>
</evidence>
<evidence type="ECO:0000256" key="4">
    <source>
        <dbReference type="ARBA" id="ARBA00022801"/>
    </source>
</evidence>
<proteinExistence type="inferred from homology"/>
<dbReference type="InterPro" id="IPR029062">
    <property type="entry name" value="Class_I_gatase-like"/>
</dbReference>
<evidence type="ECO:0000259" key="8">
    <source>
        <dbReference type="Pfam" id="PF08533"/>
    </source>
</evidence>
<evidence type="ECO:0000259" key="6">
    <source>
        <dbReference type="Pfam" id="PF02449"/>
    </source>
</evidence>
<evidence type="ECO:0000256" key="1">
    <source>
        <dbReference type="ARBA" id="ARBA00001412"/>
    </source>
</evidence>
<dbReference type="InterPro" id="IPR013780">
    <property type="entry name" value="Glyco_hydro_b"/>
</dbReference>
<name>A0ABW5XDV4_9MICO</name>
<dbReference type="EC" id="3.2.1.23" evidence="3"/>
<sequence length="764" mass="83019">MKQRASVPLTSPAYGGDYNPDQWDAETFDRDLELMREAGVNLVSLAIFSWAKLEPVEGTYDFDWLAELIDRLHAAGISTDLATGTASPPVWMAENHPETLPVTADGVRLGFGSRQQYCPSSPKYRERSAALARALADRFADHPGVVMWHINNEYACHVHECFCDICRVEFQKFAEARYANIDALNQAWGTAFWAQRYSQFSEINVPKTMPTFSNPAQMLDWRRFSNKQILGCMLGEIAEIRAISDKPITTNFMGAFVWLDYREWAQHLDLISDDHYPDPSDPAAGHDIAWQADVMRGLGDGAPWLLMEQVNTAVQWRGRNSPKRPGQYEMWSIQRVAHGADGILQFQWRQSHAGAETYHGGMVGHAGKASKAWHDVTALGAQLSRLAPVMGTRSASEVAIVIDWESEWAQMSAVGPAERTEHFAEAKAWHRTLWEQGVATDVIGPDDSLDGYRVVIVPELWIDRPSLADRARAFAETGGHVVVTHGTSVSDENLRAVLGGYLGSFKELLGVQVVEHALLSGPDYYDSTEDEARRTTVDRLSRAVGTPSAETWVGLEATAPALDRAAEAVGAAGLGLRGGMWAEQVIAAIPSAAGIGVSAADGSQRYDRDLPYGEVILGFSTPGKVGEADIIASFDGRSGGADLAGMPAITRRFVSAPEESNGSGVAGAPGAKGQAWYIATDLDSVSRAAFWQLLSVSARVQPVLRDLPDGIEAQRRGDFLFLLNHGDKSAQLSGVVGTDLISGQSCTGHVMIAPRSAMVVAPTT</sequence>
<dbReference type="InterPro" id="IPR003476">
    <property type="entry name" value="Glyco_hydro_42"/>
</dbReference>
<dbReference type="EMBL" id="JBHUOP010000003">
    <property type="protein sequence ID" value="MFD2840526.1"/>
    <property type="molecule type" value="Genomic_DNA"/>
</dbReference>
<reference evidence="10" key="1">
    <citation type="journal article" date="2019" name="Int. J. Syst. Evol. Microbiol.">
        <title>The Global Catalogue of Microorganisms (GCM) 10K type strain sequencing project: providing services to taxonomists for standard genome sequencing and annotation.</title>
        <authorList>
            <consortium name="The Broad Institute Genomics Platform"/>
            <consortium name="The Broad Institute Genome Sequencing Center for Infectious Disease"/>
            <person name="Wu L."/>
            <person name="Ma J."/>
        </authorList>
    </citation>
    <scope>NUCLEOTIDE SEQUENCE [LARGE SCALE GENOMIC DNA]</scope>
    <source>
        <strain evidence="10">KCTC 33576</strain>
    </source>
</reference>
<keyword evidence="4 9" id="KW-0378">Hydrolase</keyword>
<dbReference type="PANTHER" id="PTHR36447:SF1">
    <property type="entry name" value="BETA-GALACTOSIDASE GANA"/>
    <property type="match status" value="1"/>
</dbReference>
<evidence type="ECO:0000256" key="2">
    <source>
        <dbReference type="ARBA" id="ARBA00005940"/>
    </source>
</evidence>
<accession>A0ABW5XDV4</accession>
<gene>
    <name evidence="9" type="ORF">ACFSYH_08080</name>
</gene>
<dbReference type="Gene3D" id="2.60.40.1180">
    <property type="entry name" value="Golgi alpha-mannosidase II"/>
    <property type="match status" value="1"/>
</dbReference>
<dbReference type="InterPro" id="IPR013739">
    <property type="entry name" value="Beta_galactosidase_C"/>
</dbReference>
<organism evidence="9 10">
    <name type="scientific">Populibacterium corticicola</name>
    <dbReference type="NCBI Taxonomy" id="1812826"/>
    <lineage>
        <taxon>Bacteria</taxon>
        <taxon>Bacillati</taxon>
        <taxon>Actinomycetota</taxon>
        <taxon>Actinomycetes</taxon>
        <taxon>Micrococcales</taxon>
        <taxon>Jonesiaceae</taxon>
        <taxon>Populibacterium</taxon>
    </lineage>
</organism>
<dbReference type="Gene3D" id="3.20.20.80">
    <property type="entry name" value="Glycosidases"/>
    <property type="match status" value="1"/>
</dbReference>
<dbReference type="SUPFAM" id="SSF51445">
    <property type="entry name" value="(Trans)glycosidases"/>
    <property type="match status" value="1"/>
</dbReference>
<dbReference type="CDD" id="cd03143">
    <property type="entry name" value="A4_beta-galactosidase_middle_domain"/>
    <property type="match status" value="1"/>
</dbReference>
<dbReference type="PANTHER" id="PTHR36447">
    <property type="entry name" value="BETA-GALACTOSIDASE GANA"/>
    <property type="match status" value="1"/>
</dbReference>
<dbReference type="InterPro" id="IPR017853">
    <property type="entry name" value="GH"/>
</dbReference>
<comment type="catalytic activity">
    <reaction evidence="1">
        <text>Hydrolysis of terminal non-reducing beta-D-galactose residues in beta-D-galactosides.</text>
        <dbReference type="EC" id="3.2.1.23"/>
    </reaction>
</comment>
<feature type="domain" description="Beta-galactosidase trimerisation" evidence="7">
    <location>
        <begin position="397"/>
        <end position="556"/>
    </location>
</feature>
<dbReference type="SUPFAM" id="SSF52317">
    <property type="entry name" value="Class I glutamine amidotransferase-like"/>
    <property type="match status" value="1"/>
</dbReference>
<dbReference type="GO" id="GO:0004565">
    <property type="term" value="F:beta-galactosidase activity"/>
    <property type="evidence" value="ECO:0007669"/>
    <property type="project" value="UniProtKB-EC"/>
</dbReference>
<comment type="similarity">
    <text evidence="2">Belongs to the glycosyl hydrolase 42 family.</text>
</comment>
<keyword evidence="10" id="KW-1185">Reference proteome</keyword>
<dbReference type="InterPro" id="IPR013738">
    <property type="entry name" value="Beta_galactosidase_Trimer"/>
</dbReference>
<dbReference type="RefSeq" id="WP_377466389.1">
    <property type="nucleotide sequence ID" value="NZ_JBHUOP010000003.1"/>
</dbReference>
<dbReference type="Proteomes" id="UP001597391">
    <property type="component" value="Unassembled WGS sequence"/>
</dbReference>
<keyword evidence="5 9" id="KW-0326">Glycosidase</keyword>
<dbReference type="Pfam" id="PF08533">
    <property type="entry name" value="Glyco_hydro_42C"/>
    <property type="match status" value="1"/>
</dbReference>
<evidence type="ECO:0000313" key="10">
    <source>
        <dbReference type="Proteomes" id="UP001597391"/>
    </source>
</evidence>